<dbReference type="AlphaFoldDB" id="A0A4V6IMV1"/>
<dbReference type="KEGG" id="mtun:MTUNDRAET4_2694"/>
<organism evidence="2 3">
    <name type="scientific">Methylocella tundrae</name>
    <dbReference type="NCBI Taxonomy" id="227605"/>
    <lineage>
        <taxon>Bacteria</taxon>
        <taxon>Pseudomonadati</taxon>
        <taxon>Pseudomonadota</taxon>
        <taxon>Alphaproteobacteria</taxon>
        <taxon>Hyphomicrobiales</taxon>
        <taxon>Beijerinckiaceae</taxon>
        <taxon>Methylocella</taxon>
    </lineage>
</organism>
<proteinExistence type="predicted"/>
<dbReference type="Proteomes" id="UP000294360">
    <property type="component" value="Chromosome"/>
</dbReference>
<feature type="region of interest" description="Disordered" evidence="1">
    <location>
        <begin position="1"/>
        <end position="31"/>
    </location>
</feature>
<reference evidence="2 3" key="1">
    <citation type="submission" date="2019-03" db="EMBL/GenBank/DDBJ databases">
        <authorList>
            <person name="Kox A.R. M."/>
        </authorList>
    </citation>
    <scope>NUCLEOTIDE SEQUENCE [LARGE SCALE GENOMIC DNA]</scope>
    <source>
        <strain evidence="2">MTUNDRAET4 annotated genome</strain>
    </source>
</reference>
<evidence type="ECO:0000313" key="3">
    <source>
        <dbReference type="Proteomes" id="UP000294360"/>
    </source>
</evidence>
<name>A0A4V6IMV1_METTU</name>
<gene>
    <name evidence="2" type="ORF">MTUNDRAET4_2694</name>
</gene>
<accession>A0A4V6IMV1</accession>
<dbReference type="EMBL" id="LR536450">
    <property type="protein sequence ID" value="VFU09581.1"/>
    <property type="molecule type" value="Genomic_DNA"/>
</dbReference>
<evidence type="ECO:0000256" key="1">
    <source>
        <dbReference type="SAM" id="MobiDB-lite"/>
    </source>
</evidence>
<sequence>MTIPNYGGTVERLKTSDLLHSGGSTGGNAKK</sequence>
<protein>
    <submittedName>
        <fullName evidence="2">Uncharacterized protein</fullName>
    </submittedName>
</protein>
<evidence type="ECO:0000313" key="2">
    <source>
        <dbReference type="EMBL" id="VFU09581.1"/>
    </source>
</evidence>